<dbReference type="InterPro" id="IPR027417">
    <property type="entry name" value="P-loop_NTPase"/>
</dbReference>
<accession>A0A1M6A5C2</accession>
<dbReference type="PANTHER" id="PTHR32114:SF2">
    <property type="entry name" value="ABC TRANSPORTER ABCH.3"/>
    <property type="match status" value="1"/>
</dbReference>
<feature type="coiled-coil region" evidence="4">
    <location>
        <begin position="691"/>
        <end position="838"/>
    </location>
</feature>
<protein>
    <recommendedName>
        <fullName evidence="3">Nuclease SbcCD subunit C</fullName>
    </recommendedName>
</protein>
<evidence type="ECO:0000256" key="2">
    <source>
        <dbReference type="ARBA" id="ARBA00011322"/>
    </source>
</evidence>
<feature type="domain" description="Rad50/SbcC-type AAA" evidence="5">
    <location>
        <begin position="5"/>
        <end position="230"/>
    </location>
</feature>
<feature type="coiled-coil region" evidence="4">
    <location>
        <begin position="342"/>
        <end position="371"/>
    </location>
</feature>
<dbReference type="SUPFAM" id="SSF52540">
    <property type="entry name" value="P-loop containing nucleoside triphosphate hydrolases"/>
    <property type="match status" value="1"/>
</dbReference>
<dbReference type="Pfam" id="PF13558">
    <property type="entry name" value="SbcC_Walker_B"/>
    <property type="match status" value="1"/>
</dbReference>
<proteinExistence type="inferred from homology"/>
<dbReference type="InterPro" id="IPR038729">
    <property type="entry name" value="Rad50/SbcC_AAA"/>
</dbReference>
<dbReference type="Pfam" id="PF13476">
    <property type="entry name" value="AAA_23"/>
    <property type="match status" value="1"/>
</dbReference>
<dbReference type="GO" id="GO:0004527">
    <property type="term" value="F:exonuclease activity"/>
    <property type="evidence" value="ECO:0007669"/>
    <property type="project" value="UniProtKB-KW"/>
</dbReference>
<name>A0A1M6A5C2_9CLOT</name>
<dbReference type="GO" id="GO:0006302">
    <property type="term" value="P:double-strand break repair"/>
    <property type="evidence" value="ECO:0007669"/>
    <property type="project" value="InterPro"/>
</dbReference>
<dbReference type="RefSeq" id="WP_073021778.1">
    <property type="nucleotide sequence ID" value="NZ_FQXU01000012.1"/>
</dbReference>
<keyword evidence="6" id="KW-0378">Hydrolase</keyword>
<reference evidence="6 7" key="1">
    <citation type="submission" date="2016-11" db="EMBL/GenBank/DDBJ databases">
        <authorList>
            <person name="Jaros S."/>
            <person name="Januszkiewicz K."/>
            <person name="Wedrychowicz H."/>
        </authorList>
    </citation>
    <scope>NUCLEOTIDE SEQUENCE [LARGE SCALE GENOMIC DNA]</scope>
    <source>
        <strain evidence="6 7">DSM 6191</strain>
    </source>
</reference>
<evidence type="ECO:0000313" key="6">
    <source>
        <dbReference type="EMBL" id="SHI31702.1"/>
    </source>
</evidence>
<evidence type="ECO:0000256" key="1">
    <source>
        <dbReference type="ARBA" id="ARBA00006930"/>
    </source>
</evidence>
<dbReference type="EMBL" id="FQXU01000012">
    <property type="protein sequence ID" value="SHI31702.1"/>
    <property type="molecule type" value="Genomic_DNA"/>
</dbReference>
<keyword evidence="6" id="KW-0269">Exonuclease</keyword>
<evidence type="ECO:0000259" key="5">
    <source>
        <dbReference type="Pfam" id="PF13476"/>
    </source>
</evidence>
<evidence type="ECO:0000256" key="4">
    <source>
        <dbReference type="SAM" id="Coils"/>
    </source>
</evidence>
<dbReference type="AlphaFoldDB" id="A0A1M6A5C2"/>
<evidence type="ECO:0000256" key="3">
    <source>
        <dbReference type="ARBA" id="ARBA00013368"/>
    </source>
</evidence>
<comment type="similarity">
    <text evidence="1">Belongs to the SMC family. SbcC subfamily.</text>
</comment>
<feature type="coiled-coil region" evidence="4">
    <location>
        <begin position="635"/>
        <end position="662"/>
    </location>
</feature>
<dbReference type="GO" id="GO:0016887">
    <property type="term" value="F:ATP hydrolysis activity"/>
    <property type="evidence" value="ECO:0007669"/>
    <property type="project" value="InterPro"/>
</dbReference>
<dbReference type="Proteomes" id="UP000184241">
    <property type="component" value="Unassembled WGS sequence"/>
</dbReference>
<keyword evidence="4" id="KW-0175">Coiled coil</keyword>
<gene>
    <name evidence="6" type="ORF">SAMN02745941_03620</name>
</gene>
<comment type="subunit">
    <text evidence="2">Heterodimer of SbcC and SbcD.</text>
</comment>
<evidence type="ECO:0000313" key="7">
    <source>
        <dbReference type="Proteomes" id="UP000184241"/>
    </source>
</evidence>
<sequence>MRPIKLVMSAFGPYAKEEVLDFTNLREKNIFLITGPTGAGKTTIFDALSVALYGEASGSSRDKDSLRSDFAEDGIATYVELSFSLRGKNYTIKRHPQQFKKKSRGEGYVQKSAEAELMLPEGKIVTGVKSVDEKIAEILGITSQQFKQIVMLPQGEFRRLLEAESLEREKIFRKIFGTEAFLMVQKNLEEKERELNKGIAKIIEERDVYIRSIDPGEEEYLFALKEAKDKNLQEILDLTKNLIARDEETMWKFKADIENIKLTTEELQTKLTRALDINKKLKYKIELKEHLEKEVLKDGEIKCKVKELDLGRKALELMPIEEQLIQKNQTKINREKELIESRNILDINSRKLEEAKKVLEQENKNEDLRKKVTEIIGNLKSFEPKVINYEKKKSNLREIISRSKDIEAKRSNVKTEIINLKYELEQIDITINEIQRKEILKIKKEQELEIILKDIKLLLELHNKCSKYFNKELEYKKALIEIDVLRKNHEGCNKAYMEAYDLFIKGQAGILAEALEENKPCPVCGSLEHPKKALKFRETPTAEKVDEKKLILNKSEKELTAKGNDIAAIKASLEELKTSYMDSYENTSHIIKENLENLKIEEKLNVIKFKGTEIRNLQKGLEKEIEELNTIIITKDRVQKQKEEIITKFNEKEKQRESLEKDFTEIYGVVKSEKELLLNIELEIPEDKRELNLLRAEIEKYTLSLETLEKAYKDAINNFSNLSSIKASSEENLKGKENNLREIIKELEESKDKFNDSLKKHGFMDYNEYINLKRTKLQIDILDKEIKEYNENLKSLKDRLLEIEKETQGSKEIDIEIINEEIKLLKNKEEAINEENSRIFSRVDNNKKQLNKIVKLTASIAKGEKEYSIIGDLSRLAKGDNSEKISFERYVLAAYFNEIINAANIRLLKMTSRRFMLKRKENRVKGSKQSGLELEVFDNYTGKSRHVKTLSGGESFKASLALALGLADVVQSYTGGIKVDTMFIDEGFGSLDQESLDNAINCLIDLQQGGRLVGIISHVSELKERIDARLEVTPAKEGSHIRFNI</sequence>
<dbReference type="Gene3D" id="3.40.50.300">
    <property type="entry name" value="P-loop containing nucleotide triphosphate hydrolases"/>
    <property type="match status" value="2"/>
</dbReference>
<keyword evidence="6" id="KW-0540">Nuclease</keyword>
<dbReference type="PANTHER" id="PTHR32114">
    <property type="entry name" value="ABC TRANSPORTER ABCH.3"/>
    <property type="match status" value="1"/>
</dbReference>
<organism evidence="6 7">
    <name type="scientific">Clostridium intestinale DSM 6191</name>
    <dbReference type="NCBI Taxonomy" id="1121320"/>
    <lineage>
        <taxon>Bacteria</taxon>
        <taxon>Bacillati</taxon>
        <taxon>Bacillota</taxon>
        <taxon>Clostridia</taxon>
        <taxon>Eubacteriales</taxon>
        <taxon>Clostridiaceae</taxon>
        <taxon>Clostridium</taxon>
    </lineage>
</organism>